<proteinExistence type="predicted"/>
<evidence type="ECO:0000256" key="1">
    <source>
        <dbReference type="SAM" id="MobiDB-lite"/>
    </source>
</evidence>
<dbReference type="SUPFAM" id="SSF51445">
    <property type="entry name" value="(Trans)glycosidases"/>
    <property type="match status" value="1"/>
</dbReference>
<dbReference type="Proteomes" id="UP000823823">
    <property type="component" value="Unassembled WGS sequence"/>
</dbReference>
<sequence>MNNPSSPLRFGVNYVPRDGWFHSWLSPDWDEVRRDLEALAGLGLDHVRIFPFWPVLQPNRTLVREQALADVRRMAEIAAQSGLDVAVDVIQGHMSSYDFLPAWLTSWHRRNMFTDPEVVQAQVELTRRLHESLADLPSYIALTLGNEVNQFSGDPHPAPMRATPQQAGDWLDSLLGAIPEHDQRLALHAEYDAIWYLDEHPFEPAHASRLGDVTAIHSWIFNGTAQKYGAMSPQSLRHAEYLTELSGAFATEPDRSVWLQEIGAPLNVLEAAEAPDFCTRAVRHAADCTNLWGVTWWCSHDVDRSLADFPPLEYSLGLIDAEGRVKPIGRAFAEVAAELRARPVPPSVRQEAVVVDVDERDVPLSRADCAPGGAVFTAWNDLAQQDRRPTVVTSRLAEDPAALAARGIERLHRVEPGQPGGYSAVSDPDSLGVNA</sequence>
<accession>A0A9D2RMP4</accession>
<feature type="region of interest" description="Disordered" evidence="1">
    <location>
        <begin position="414"/>
        <end position="435"/>
    </location>
</feature>
<evidence type="ECO:0000313" key="2">
    <source>
        <dbReference type="EMBL" id="HJB09499.1"/>
    </source>
</evidence>
<dbReference type="AlphaFoldDB" id="A0A9D2RMP4"/>
<dbReference type="GO" id="GO:0016787">
    <property type="term" value="F:hydrolase activity"/>
    <property type="evidence" value="ECO:0007669"/>
    <property type="project" value="UniProtKB-KW"/>
</dbReference>
<reference evidence="2" key="1">
    <citation type="journal article" date="2021" name="PeerJ">
        <title>Extensive microbial diversity within the chicken gut microbiome revealed by metagenomics and culture.</title>
        <authorList>
            <person name="Gilroy R."/>
            <person name="Ravi A."/>
            <person name="Getino M."/>
            <person name="Pursley I."/>
            <person name="Horton D.L."/>
            <person name="Alikhan N.F."/>
            <person name="Baker D."/>
            <person name="Gharbi K."/>
            <person name="Hall N."/>
            <person name="Watson M."/>
            <person name="Adriaenssens E.M."/>
            <person name="Foster-Nyarko E."/>
            <person name="Jarju S."/>
            <person name="Secka A."/>
            <person name="Antonio M."/>
            <person name="Oren A."/>
            <person name="Chaudhuri R.R."/>
            <person name="La Ragione R."/>
            <person name="Hildebrand F."/>
            <person name="Pallen M.J."/>
        </authorList>
    </citation>
    <scope>NUCLEOTIDE SEQUENCE</scope>
    <source>
        <strain evidence="2">ChiHjej13B12-24818</strain>
    </source>
</reference>
<dbReference type="InterPro" id="IPR017853">
    <property type="entry name" value="GH"/>
</dbReference>
<comment type="caution">
    <text evidence="2">The sequence shown here is derived from an EMBL/GenBank/DDBJ whole genome shotgun (WGS) entry which is preliminary data.</text>
</comment>
<evidence type="ECO:0000313" key="3">
    <source>
        <dbReference type="Proteomes" id="UP000823823"/>
    </source>
</evidence>
<reference evidence="2" key="2">
    <citation type="submission" date="2021-04" db="EMBL/GenBank/DDBJ databases">
        <authorList>
            <person name="Gilroy R."/>
        </authorList>
    </citation>
    <scope>NUCLEOTIDE SEQUENCE</scope>
    <source>
        <strain evidence="2">ChiHjej13B12-24818</strain>
    </source>
</reference>
<dbReference type="Gene3D" id="3.20.20.80">
    <property type="entry name" value="Glycosidases"/>
    <property type="match status" value="1"/>
</dbReference>
<organism evidence="2 3">
    <name type="scientific">Candidatus Brachybacterium merdavium</name>
    <dbReference type="NCBI Taxonomy" id="2838513"/>
    <lineage>
        <taxon>Bacteria</taxon>
        <taxon>Bacillati</taxon>
        <taxon>Actinomycetota</taxon>
        <taxon>Actinomycetes</taxon>
        <taxon>Micrococcales</taxon>
        <taxon>Dermabacteraceae</taxon>
        <taxon>Brachybacterium</taxon>
    </lineage>
</organism>
<gene>
    <name evidence="2" type="ORF">H9786_03035</name>
</gene>
<keyword evidence="2" id="KW-0378">Hydrolase</keyword>
<protein>
    <submittedName>
        <fullName evidence="2">Glycosyl hydrolase</fullName>
    </submittedName>
</protein>
<name>A0A9D2RMP4_9MICO</name>
<dbReference type="EMBL" id="DWZH01000022">
    <property type="protein sequence ID" value="HJB09499.1"/>
    <property type="molecule type" value="Genomic_DNA"/>
</dbReference>